<feature type="compositionally biased region" description="Basic and acidic residues" evidence="3">
    <location>
        <begin position="554"/>
        <end position="574"/>
    </location>
</feature>
<keyword evidence="2" id="KW-0539">Nucleus</keyword>
<protein>
    <submittedName>
        <fullName evidence="5">Related to nuclear pore protein NSP1</fullName>
    </submittedName>
</protein>
<evidence type="ECO:0000256" key="1">
    <source>
        <dbReference type="ARBA" id="ARBA00004567"/>
    </source>
</evidence>
<evidence type="ECO:0000313" key="6">
    <source>
        <dbReference type="Proteomes" id="UP001187682"/>
    </source>
</evidence>
<dbReference type="Pfam" id="PF00638">
    <property type="entry name" value="Ran_BP1"/>
    <property type="match status" value="1"/>
</dbReference>
<dbReference type="Proteomes" id="UP001187682">
    <property type="component" value="Unassembled WGS sequence"/>
</dbReference>
<feature type="compositionally biased region" description="Polar residues" evidence="3">
    <location>
        <begin position="965"/>
        <end position="982"/>
    </location>
</feature>
<feature type="compositionally biased region" description="Polar residues" evidence="3">
    <location>
        <begin position="532"/>
        <end position="549"/>
    </location>
</feature>
<dbReference type="InterPro" id="IPR011993">
    <property type="entry name" value="PH-like_dom_sf"/>
</dbReference>
<feature type="compositionally biased region" description="Polar residues" evidence="3">
    <location>
        <begin position="256"/>
        <end position="265"/>
    </location>
</feature>
<keyword evidence="6" id="KW-1185">Reference proteome</keyword>
<feature type="region of interest" description="Disordered" evidence="3">
    <location>
        <begin position="1"/>
        <end position="56"/>
    </location>
</feature>
<feature type="compositionally biased region" description="Polar residues" evidence="3">
    <location>
        <begin position="932"/>
        <end position="945"/>
    </location>
</feature>
<feature type="compositionally biased region" description="Low complexity" evidence="3">
    <location>
        <begin position="342"/>
        <end position="358"/>
    </location>
</feature>
<comment type="caution">
    <text evidence="5">The sequence shown here is derived from an EMBL/GenBank/DDBJ whole genome shotgun (WGS) entry which is preliminary data.</text>
</comment>
<feature type="compositionally biased region" description="Low complexity" evidence="3">
    <location>
        <begin position="983"/>
        <end position="999"/>
    </location>
</feature>
<proteinExistence type="predicted"/>
<evidence type="ECO:0000256" key="2">
    <source>
        <dbReference type="ARBA" id="ARBA00023132"/>
    </source>
</evidence>
<reference evidence="5" key="1">
    <citation type="submission" date="2018-03" db="EMBL/GenBank/DDBJ databases">
        <authorList>
            <person name="Guldener U."/>
        </authorList>
    </citation>
    <scope>NUCLEOTIDE SEQUENCE</scope>
</reference>
<feature type="region of interest" description="Disordered" evidence="3">
    <location>
        <begin position="342"/>
        <end position="361"/>
    </location>
</feature>
<feature type="compositionally biased region" description="Low complexity" evidence="3">
    <location>
        <begin position="946"/>
        <end position="961"/>
    </location>
</feature>
<feature type="compositionally biased region" description="Low complexity" evidence="3">
    <location>
        <begin position="607"/>
        <end position="618"/>
    </location>
</feature>
<keyword evidence="2" id="KW-0906">Nuclear pore complex</keyword>
<keyword evidence="2" id="KW-0509">mRNA transport</keyword>
<feature type="compositionally biased region" description="Low complexity" evidence="3">
    <location>
        <begin position="897"/>
        <end position="911"/>
    </location>
</feature>
<keyword evidence="2" id="KW-0811">Translocation</keyword>
<dbReference type="EMBL" id="ONZQ02000001">
    <property type="protein sequence ID" value="SPN97752.1"/>
    <property type="molecule type" value="Genomic_DNA"/>
</dbReference>
<evidence type="ECO:0000259" key="4">
    <source>
        <dbReference type="PROSITE" id="PS50196"/>
    </source>
</evidence>
<feature type="compositionally biased region" description="Low complexity" evidence="3">
    <location>
        <begin position="673"/>
        <end position="685"/>
    </location>
</feature>
<feature type="compositionally biased region" description="Polar residues" evidence="3">
    <location>
        <begin position="635"/>
        <end position="666"/>
    </location>
</feature>
<feature type="region of interest" description="Disordered" evidence="3">
    <location>
        <begin position="371"/>
        <end position="911"/>
    </location>
</feature>
<dbReference type="InterPro" id="IPR000156">
    <property type="entry name" value="Ran_bind_dom"/>
</dbReference>
<feature type="region of interest" description="Disordered" evidence="3">
    <location>
        <begin position="930"/>
        <end position="1229"/>
    </location>
</feature>
<dbReference type="GO" id="GO:0005643">
    <property type="term" value="C:nuclear pore"/>
    <property type="evidence" value="ECO:0007669"/>
    <property type="project" value="UniProtKB-SubCell"/>
</dbReference>
<feature type="compositionally biased region" description="Polar residues" evidence="3">
    <location>
        <begin position="478"/>
        <end position="493"/>
    </location>
</feature>
<accession>A0AAE8SRN7</accession>
<feature type="compositionally biased region" description="Acidic residues" evidence="3">
    <location>
        <begin position="397"/>
        <end position="407"/>
    </location>
</feature>
<dbReference type="PROSITE" id="PS50196">
    <property type="entry name" value="RANBD1"/>
    <property type="match status" value="1"/>
</dbReference>
<dbReference type="PANTHER" id="PTHR38697">
    <property type="entry name" value="NUCLEAR PORE COMPLEX PROTEIN SIMILAR TO S. CEREVISIAE NUP2 (EUROFUNG)"/>
    <property type="match status" value="1"/>
</dbReference>
<feature type="compositionally biased region" description="Low complexity" evidence="3">
    <location>
        <begin position="297"/>
        <end position="306"/>
    </location>
</feature>
<evidence type="ECO:0000313" key="5">
    <source>
        <dbReference type="EMBL" id="SPN97752.1"/>
    </source>
</evidence>
<dbReference type="PANTHER" id="PTHR38697:SF1">
    <property type="entry name" value="NUCLEAR PORE COMPLEX PROTEIN SIMILAR TO S. CEREVISIAE NUP2 (EUROFUNG)"/>
    <property type="match status" value="1"/>
</dbReference>
<keyword evidence="2" id="KW-0653">Protein transport</keyword>
<feature type="compositionally biased region" description="Low complexity" evidence="3">
    <location>
        <begin position="1071"/>
        <end position="1086"/>
    </location>
</feature>
<dbReference type="SMART" id="SM00160">
    <property type="entry name" value="RanBD"/>
    <property type="match status" value="1"/>
</dbReference>
<feature type="compositionally biased region" description="Polar residues" evidence="3">
    <location>
        <begin position="1105"/>
        <end position="1123"/>
    </location>
</feature>
<evidence type="ECO:0000256" key="3">
    <source>
        <dbReference type="SAM" id="MobiDB-lite"/>
    </source>
</evidence>
<feature type="compositionally biased region" description="Low complexity" evidence="3">
    <location>
        <begin position="518"/>
        <end position="530"/>
    </location>
</feature>
<dbReference type="InterPro" id="IPR053074">
    <property type="entry name" value="NPC_Nucleoporin"/>
</dbReference>
<dbReference type="SUPFAM" id="SSF50729">
    <property type="entry name" value="PH domain-like"/>
    <property type="match status" value="1"/>
</dbReference>
<feature type="region of interest" description="Disordered" evidence="3">
    <location>
        <begin position="248"/>
        <end position="331"/>
    </location>
</feature>
<feature type="compositionally biased region" description="Low complexity" evidence="3">
    <location>
        <begin position="322"/>
        <end position="331"/>
    </location>
</feature>
<name>A0AAE8SRN7_9PEZI</name>
<feature type="compositionally biased region" description="Low complexity" evidence="3">
    <location>
        <begin position="429"/>
        <end position="444"/>
    </location>
</feature>
<keyword evidence="2" id="KW-0813">Transport</keyword>
<organism evidence="5 6">
    <name type="scientific">Cephalotrichum gorgonifer</name>
    <dbReference type="NCBI Taxonomy" id="2041049"/>
    <lineage>
        <taxon>Eukaryota</taxon>
        <taxon>Fungi</taxon>
        <taxon>Dikarya</taxon>
        <taxon>Ascomycota</taxon>
        <taxon>Pezizomycotina</taxon>
        <taxon>Sordariomycetes</taxon>
        <taxon>Hypocreomycetidae</taxon>
        <taxon>Microascales</taxon>
        <taxon>Microascaceae</taxon>
        <taxon>Cephalotrichum</taxon>
    </lineage>
</organism>
<dbReference type="Gene3D" id="2.30.29.30">
    <property type="entry name" value="Pleckstrin-homology domain (PH domain)/Phosphotyrosine-binding domain (PTB)"/>
    <property type="match status" value="1"/>
</dbReference>
<dbReference type="CDD" id="cd13170">
    <property type="entry name" value="RanBD_NUP50"/>
    <property type="match status" value="1"/>
</dbReference>
<feature type="compositionally biased region" description="Basic and acidic residues" evidence="3">
    <location>
        <begin position="445"/>
        <end position="461"/>
    </location>
</feature>
<dbReference type="Pfam" id="PF13634">
    <property type="entry name" value="Nucleoporin_FG"/>
    <property type="match status" value="2"/>
</dbReference>
<feature type="compositionally biased region" description="Polar residues" evidence="3">
    <location>
        <begin position="807"/>
        <end position="822"/>
    </location>
</feature>
<feature type="domain" description="RanBD1" evidence="4">
    <location>
        <begin position="1170"/>
        <end position="1312"/>
    </location>
</feature>
<comment type="subcellular location">
    <subcellularLocation>
        <location evidence="1">Nucleus</location>
        <location evidence="1">Nuclear pore complex</location>
    </subcellularLocation>
</comment>
<sequence>MEQANGGTPKARPRLNFANSVYAPSPSGNRRFGTPRSTRGSRVLDRDALPSSTLNQSSMDAARNIFRASSLSASTGPRFEPSIPGNTLRKVFAPAATPEPKRLFRDSTTKATPRRTLAGSTSTDLFKMAIPEPPSDLTGADLAKRVPEDMDQQLGSVFADQYLEHLCPKDFNQVQRRQFFCILDLRRLKHAADEIFAKKDWKLNIMNFAKEFEKSRSLILLRYGLYEFRNVKPSADVLRKWRAAHGLEDEEPQARDSPTVQPSKASTKRKADDELDASEDRSARQTAGKRRAVGDDTPATETAAPAFQTKRKASLTGDDQPAKQQKTTSSATKTFLERIASNPSTPAAQAPAPTTSKSLFGAKPDLARSVLDKNKNASGGNIFSYLSDASKNSGVDADGESESDSEPEVGAPQANGVVNGTATAIGQFASKTSSASGPGSAGSSEARESTPSRSLFDRVTKGTDGQPVRFGQAGDSPADTTADATSVPSQPATTHAPANKTWTPDTPLKFAPQASQESSALGNGSSSAASIFSANTQSTSSLFGAQKPSQAAVEKPKQPGSDGDKSGGESDKENASQPASKLFPPASIFKPSNGTPQPAASPLFKPAASGSESGASNADVAKGAAESDAQKPADATSTPSLFGNKTQPSSSLFGSSTPAAPTSTLFGNKPVSAAATTGDAAATPASNVPKPTSLFGAPSTTPAQPPAEAPKPTSSLFGNAGAASTEAPKAGGLFGNAGAASTEAPKAGSLFGNAGAASTEAPKTGGLFGNAGAASTEAPKTGGLFGATTPAATSNLFGGAPGGSALFGSSQKPASTSISTGFTFGAGSATETVPKGSETPKAEPKAAGASALFGSPMKQDSPQKRGIDDAMQEDQPNPAKKLFGGTAPPVFFGGPQTSTSNTTTSFSFGSTPSTSAAPMFGGTTPSAGAVNFNFSGGQQTPAPNFSSSFGGTSSTPATTGGMFNFGSTTGPVQQPGSQSFTFGDSSASAAPSSGLAAGGTQDAANPFSFNQGSGPNTSRATTPSGRVIKKPNFGASRAKAARGGFSGSPAPQQPGMFGGNQGATPAQGSTPSFSFSAPSPQPQGQQLNPFGANPGQPAGAMFGGASTTGTNSPLNNNGGASSLATTPATGTPEPGTDAEATGKSTAKPDVAKPDAAASGDASGGNAEEGDAEPAHAQINLVDGGPGEEDETVVHEVRAKVMKFMAPGDGSDGEQKKAKSPWSTKGVGPLRVLKHKATGAVRVLLRKEPAGQVALNRTLLPNINYKAEEKYVKLMTSDESGSGLETWMIQVKTKDLAKDLAEALEKYKGSNKK</sequence>
<gene>
    <name evidence="5" type="ORF">DNG_01266</name>
</gene>
<feature type="compositionally biased region" description="Polar residues" evidence="3">
    <location>
        <begin position="1007"/>
        <end position="1024"/>
    </location>
</feature>
<feature type="compositionally biased region" description="Low complexity" evidence="3">
    <location>
        <begin position="1153"/>
        <end position="1165"/>
    </location>
</feature>
<dbReference type="InterPro" id="IPR025574">
    <property type="entry name" value="Nucleoporin_FG_rpt"/>
</dbReference>
<feature type="compositionally biased region" description="Low complexity" evidence="3">
    <location>
        <begin position="1124"/>
        <end position="1135"/>
    </location>
</feature>